<evidence type="ECO:0000313" key="1">
    <source>
        <dbReference type="EMBL" id="QDT05208.1"/>
    </source>
</evidence>
<dbReference type="OrthoDB" id="281660at2"/>
<dbReference type="AlphaFoldDB" id="A0A517NDS7"/>
<keyword evidence="2" id="KW-1185">Reference proteome</keyword>
<organism evidence="1 2">
    <name type="scientific">Rubripirellula lacrimiformis</name>
    <dbReference type="NCBI Taxonomy" id="1930273"/>
    <lineage>
        <taxon>Bacteria</taxon>
        <taxon>Pseudomonadati</taxon>
        <taxon>Planctomycetota</taxon>
        <taxon>Planctomycetia</taxon>
        <taxon>Pirellulales</taxon>
        <taxon>Pirellulaceae</taxon>
        <taxon>Rubripirellula</taxon>
    </lineage>
</organism>
<accession>A0A517NDS7</accession>
<dbReference type="EMBL" id="CP036525">
    <property type="protein sequence ID" value="QDT05208.1"/>
    <property type="molecule type" value="Genomic_DNA"/>
</dbReference>
<gene>
    <name evidence="1" type="ORF">K227x_36070</name>
</gene>
<proteinExistence type="predicted"/>
<sequence length="106" mass="12037">MSTRATIAVRRPDRTYAAVYLHYDGYPEHTGEILMQSYQTQTAAEELVSYGDLRCLNRETGEAERFSDGDPPAKLPTNDSLIDFARNCGARFVYVFDDGAWSYKEL</sequence>
<dbReference type="RefSeq" id="WP_145171197.1">
    <property type="nucleotide sequence ID" value="NZ_CP036525.1"/>
</dbReference>
<dbReference type="Proteomes" id="UP000318538">
    <property type="component" value="Chromosome"/>
</dbReference>
<dbReference type="KEGG" id="rlc:K227x_36070"/>
<protein>
    <submittedName>
        <fullName evidence="1">Uncharacterized protein</fullName>
    </submittedName>
</protein>
<reference evidence="1 2" key="1">
    <citation type="submission" date="2019-02" db="EMBL/GenBank/DDBJ databases">
        <title>Deep-cultivation of Planctomycetes and their phenomic and genomic characterization uncovers novel biology.</title>
        <authorList>
            <person name="Wiegand S."/>
            <person name="Jogler M."/>
            <person name="Boedeker C."/>
            <person name="Pinto D."/>
            <person name="Vollmers J."/>
            <person name="Rivas-Marin E."/>
            <person name="Kohn T."/>
            <person name="Peeters S.H."/>
            <person name="Heuer A."/>
            <person name="Rast P."/>
            <person name="Oberbeckmann S."/>
            <person name="Bunk B."/>
            <person name="Jeske O."/>
            <person name="Meyerdierks A."/>
            <person name="Storesund J.E."/>
            <person name="Kallscheuer N."/>
            <person name="Luecker S."/>
            <person name="Lage O.M."/>
            <person name="Pohl T."/>
            <person name="Merkel B.J."/>
            <person name="Hornburger P."/>
            <person name="Mueller R.-W."/>
            <person name="Bruemmer F."/>
            <person name="Labrenz M."/>
            <person name="Spormann A.M."/>
            <person name="Op den Camp H."/>
            <person name="Overmann J."/>
            <person name="Amann R."/>
            <person name="Jetten M.S.M."/>
            <person name="Mascher T."/>
            <person name="Medema M.H."/>
            <person name="Devos D.P."/>
            <person name="Kaster A.-K."/>
            <person name="Ovreas L."/>
            <person name="Rohde M."/>
            <person name="Galperin M.Y."/>
            <person name="Jogler C."/>
        </authorList>
    </citation>
    <scope>NUCLEOTIDE SEQUENCE [LARGE SCALE GENOMIC DNA]</scope>
    <source>
        <strain evidence="1 2">K22_7</strain>
    </source>
</reference>
<name>A0A517NDS7_9BACT</name>
<evidence type="ECO:0000313" key="2">
    <source>
        <dbReference type="Proteomes" id="UP000318538"/>
    </source>
</evidence>